<evidence type="ECO:0000313" key="3">
    <source>
        <dbReference type="Proteomes" id="UP000030129"/>
    </source>
</evidence>
<organism evidence="2 3">
    <name type="scientific">Flavobacterium beibuense F44-8</name>
    <dbReference type="NCBI Taxonomy" id="1406840"/>
    <lineage>
        <taxon>Bacteria</taxon>
        <taxon>Pseudomonadati</taxon>
        <taxon>Bacteroidota</taxon>
        <taxon>Flavobacteriia</taxon>
        <taxon>Flavobacteriales</taxon>
        <taxon>Flavobacteriaceae</taxon>
        <taxon>Flavobacterium</taxon>
    </lineage>
</organism>
<protein>
    <submittedName>
        <fullName evidence="2">Uncharacterized protein</fullName>
    </submittedName>
</protein>
<reference evidence="2 3" key="1">
    <citation type="submission" date="2013-09" db="EMBL/GenBank/DDBJ databases">
        <authorList>
            <person name="Zeng Z."/>
            <person name="Chen C."/>
        </authorList>
    </citation>
    <scope>NUCLEOTIDE SEQUENCE [LARGE SCALE GENOMIC DNA]</scope>
    <source>
        <strain evidence="2 3">F44-8</strain>
    </source>
</reference>
<evidence type="ECO:0000256" key="1">
    <source>
        <dbReference type="SAM" id="Phobius"/>
    </source>
</evidence>
<dbReference type="eggNOG" id="ENOG502ZY9R">
    <property type="taxonomic scope" value="Bacteria"/>
</dbReference>
<keyword evidence="1" id="KW-0812">Transmembrane</keyword>
<proteinExistence type="predicted"/>
<comment type="caution">
    <text evidence="2">The sequence shown here is derived from an EMBL/GenBank/DDBJ whole genome shotgun (WGS) entry which is preliminary data.</text>
</comment>
<feature type="transmembrane region" description="Helical" evidence="1">
    <location>
        <begin position="30"/>
        <end position="48"/>
    </location>
</feature>
<keyword evidence="1" id="KW-0472">Membrane</keyword>
<dbReference type="Proteomes" id="UP000030129">
    <property type="component" value="Unassembled WGS sequence"/>
</dbReference>
<keyword evidence="3" id="KW-1185">Reference proteome</keyword>
<dbReference type="AlphaFoldDB" id="A0A0A2LRK3"/>
<gene>
    <name evidence="2" type="ORF">Q763_06315</name>
</gene>
<keyword evidence="1" id="KW-1133">Transmembrane helix</keyword>
<dbReference type="EMBL" id="JRLV01000006">
    <property type="protein sequence ID" value="KGO81878.1"/>
    <property type="molecule type" value="Genomic_DNA"/>
</dbReference>
<feature type="transmembrane region" description="Helical" evidence="1">
    <location>
        <begin position="85"/>
        <end position="104"/>
    </location>
</feature>
<dbReference type="STRING" id="1406840.Q763_06315"/>
<dbReference type="RefSeq" id="WP_035132297.1">
    <property type="nucleotide sequence ID" value="NZ_JRLV01000006.1"/>
</dbReference>
<feature type="transmembrane region" description="Helical" evidence="1">
    <location>
        <begin position="55"/>
        <end position="73"/>
    </location>
</feature>
<accession>A0A0A2LRK3</accession>
<sequence length="122" mass="14075">MKKLLGTFPEFYYIGLGAFTIINDYYANSYNNYVALLITWLVFLQIFYKHKVLGLVYGNMLTLFSVYMLVNVFENYRETGSVMHFVSGTVLFGIAFIAAIGMVYKYAVAETKFNENELTITY</sequence>
<evidence type="ECO:0000313" key="2">
    <source>
        <dbReference type="EMBL" id="KGO81878.1"/>
    </source>
</evidence>
<name>A0A0A2LRK3_9FLAO</name>